<dbReference type="PANTHER" id="PTHR31871">
    <property type="entry name" value="OS02G0137100 PROTEIN"/>
    <property type="match status" value="1"/>
</dbReference>
<evidence type="ECO:0008006" key="3">
    <source>
        <dbReference type="Google" id="ProtNLM"/>
    </source>
</evidence>
<sequence>MTDPSSLSWSNHYDLAYSGVQKSLSQEQGKSISGSPENETGSRQLDSRNQQIMSFHQTAEQRQGDPEVQQQSGWDHMHDYKRESSLQQFSPPTAAINEGKQVTWEDIMQVKHFVETCIKSYMTKNEIIQALSTHAKIDPCFTQLVWQRLEKENQDFFRKYYIWLKIKEQILLFNHLLEQQHQLMVMESALDFRQPQLQTNMQRHFVSSEHATQFTHQSALSSHGCFGADSKVQSVMEVPTSRKSSLFDTSSTSNMNFNQDPAMVRTEGFFCNPTTLMGRPSRACNMIDPNEDGFLHMGSLEGMQGSLGQSSMNRCVEDLSTMFQTNQGSFSGPSFLSSSMNAFMSTSFQNTGEGRHSGPITEHIYDSYGDKGLEDYGHMVQGRQ</sequence>
<feature type="region of interest" description="Disordered" evidence="1">
    <location>
        <begin position="20"/>
        <end position="48"/>
    </location>
</feature>
<organism evidence="2">
    <name type="scientific">Araucaria cunninghamii</name>
    <name type="common">Hoop pine</name>
    <name type="synonym">Moreton Bay pine</name>
    <dbReference type="NCBI Taxonomy" id="56994"/>
    <lineage>
        <taxon>Eukaryota</taxon>
        <taxon>Viridiplantae</taxon>
        <taxon>Streptophyta</taxon>
        <taxon>Embryophyta</taxon>
        <taxon>Tracheophyta</taxon>
        <taxon>Spermatophyta</taxon>
        <taxon>Pinopsida</taxon>
        <taxon>Pinidae</taxon>
        <taxon>Conifers II</taxon>
        <taxon>Araucariales</taxon>
        <taxon>Araucariaceae</taxon>
        <taxon>Araucaria</taxon>
    </lineage>
</organism>
<evidence type="ECO:0000313" key="2">
    <source>
        <dbReference type="EMBL" id="JAG98412.1"/>
    </source>
</evidence>
<evidence type="ECO:0000256" key="1">
    <source>
        <dbReference type="SAM" id="MobiDB-lite"/>
    </source>
</evidence>
<protein>
    <recommendedName>
        <fullName evidence="3">Angiotensin-converting enzyme 2</fullName>
    </recommendedName>
</protein>
<dbReference type="PANTHER" id="PTHR31871:SF1">
    <property type="entry name" value="HISTIDINE-TRNA LIGASE"/>
    <property type="match status" value="1"/>
</dbReference>
<dbReference type="InterPro" id="IPR006476">
    <property type="entry name" value="CHP01589_pln"/>
</dbReference>
<reference evidence="2" key="1">
    <citation type="submission" date="2015-03" db="EMBL/GenBank/DDBJ databases">
        <title>A transcriptome of Araucaria cunninghamii, an australian fine timber species.</title>
        <authorList>
            <person name="Jing Yi C.J.Y."/>
            <person name="Yin San L.Y.S."/>
            <person name="Abdul Karim S.S."/>
            <person name="Wan Azmi N.N."/>
            <person name="Hercus R.R."/>
            <person name="Croft L.L."/>
        </authorList>
    </citation>
    <scope>NUCLEOTIDE SEQUENCE</scope>
    <source>
        <strain evidence="2">MI0301</strain>
        <tissue evidence="2">Leaf</tissue>
    </source>
</reference>
<dbReference type="Pfam" id="PF09713">
    <property type="entry name" value="A_thal_3526"/>
    <property type="match status" value="1"/>
</dbReference>
<proteinExistence type="predicted"/>
<dbReference type="AlphaFoldDB" id="A0A0D6R3J5"/>
<accession>A0A0D6R3J5</accession>
<dbReference type="NCBIfam" id="TIGR01589">
    <property type="entry name" value="A_thal_3526"/>
    <property type="match status" value="1"/>
</dbReference>
<name>A0A0D6R3J5_ARACU</name>
<dbReference type="EMBL" id="GCKF01025814">
    <property type="protein sequence ID" value="JAG98412.1"/>
    <property type="molecule type" value="Transcribed_RNA"/>
</dbReference>